<evidence type="ECO:0000256" key="5">
    <source>
        <dbReference type="RuleBase" id="RU362057"/>
    </source>
</evidence>
<dbReference type="GO" id="GO:0008194">
    <property type="term" value="F:UDP-glycosyltransferase activity"/>
    <property type="evidence" value="ECO:0007669"/>
    <property type="project" value="InterPro"/>
</dbReference>
<dbReference type="InterPro" id="IPR035595">
    <property type="entry name" value="UDP_glycos_trans_CS"/>
</dbReference>
<proteinExistence type="inferred from homology"/>
<reference evidence="7" key="1">
    <citation type="submission" date="2016-06" db="EMBL/GenBank/DDBJ databases">
        <title>Parallel loss of symbiosis genes in relatives of nitrogen-fixing non-legume Parasponia.</title>
        <authorList>
            <person name="Van Velzen R."/>
            <person name="Holmer R."/>
            <person name="Bu F."/>
            <person name="Rutten L."/>
            <person name="Van Zeijl A."/>
            <person name="Liu W."/>
            <person name="Santuari L."/>
            <person name="Cao Q."/>
            <person name="Sharma T."/>
            <person name="Shen D."/>
            <person name="Roswanjaya Y."/>
            <person name="Wardhani T."/>
            <person name="Kalhor M.S."/>
            <person name="Jansen J."/>
            <person name="Van den Hoogen J."/>
            <person name="Gungor B."/>
            <person name="Hartog M."/>
            <person name="Hontelez J."/>
            <person name="Verver J."/>
            <person name="Yang W.-C."/>
            <person name="Schijlen E."/>
            <person name="Repin R."/>
            <person name="Schilthuizen M."/>
            <person name="Schranz E."/>
            <person name="Heidstra R."/>
            <person name="Miyata K."/>
            <person name="Fedorova E."/>
            <person name="Kohlen W."/>
            <person name="Bisseling T."/>
            <person name="Smit S."/>
            <person name="Geurts R."/>
        </authorList>
    </citation>
    <scope>NUCLEOTIDE SEQUENCE [LARGE SCALE GENOMIC DNA]</scope>
    <source>
        <strain evidence="7">cv. RG33-2</strain>
    </source>
</reference>
<comment type="similarity">
    <text evidence="1 4">Belongs to the UDP-glycosyltransferase family.</text>
</comment>
<sequence>MDQLSQTHYHVAILPGPGMGHLIPLIEFAKRLVNDNKFHVTCIIPTIGSPTKSAKEALQGLPTAIDVVYLPPVTFDDDDDLPSPYQKAVTKPETLVFLAVTRSLSPLREVLKSLKATSNLVGLVVDDFGTDAFDIAKELDISTYIFFTSSAMMLFFSLGLPQLDERVSGEYRDMAEPVRIPGCVPIHGRDLLDPLQDRSDMAYKLMLHHAKRFALADGIILNSFVEFEEEATLALPKKPPIYPVGPLVRTGLTNPVDDGSDKYYNSLKWLDRQPGGSVLFVSFGSGGTLSYPQLNELASGLEMSEQRFLWVVRSPNDKSSNASFFSDQNGNDPSVFLPSGFVERTKTRSLVVSFWAPQAQVLAHGSTGGFLTHCGWNSILESVVHGVPLIAWPLYAEQKMNAIMLTESTKVALRPEFGENGLVGRAEIARIVKSLMESDEGKRLRDRMTYLKNAAAKALGEDGSSTKALSALASNFKRRACMS</sequence>
<accession>A0A2P5DAB3</accession>
<dbReference type="EMBL" id="JXTC01000284">
    <property type="protein sequence ID" value="PON70228.1"/>
    <property type="molecule type" value="Genomic_DNA"/>
</dbReference>
<dbReference type="OrthoDB" id="5835829at2759"/>
<gene>
    <name evidence="6" type="ORF">TorRG33x02_257780</name>
</gene>
<dbReference type="PANTHER" id="PTHR48046:SF6">
    <property type="entry name" value="GLYCOSYLTRANSFERASE"/>
    <property type="match status" value="1"/>
</dbReference>
<comment type="caution">
    <text evidence="6">The sequence shown here is derived from an EMBL/GenBank/DDBJ whole genome shotgun (WGS) entry which is preliminary data.</text>
</comment>
<keyword evidence="3 4" id="KW-0808">Transferase</keyword>
<dbReference type="InterPro" id="IPR002213">
    <property type="entry name" value="UDP_glucos_trans"/>
</dbReference>
<evidence type="ECO:0000313" key="6">
    <source>
        <dbReference type="EMBL" id="PON70228.1"/>
    </source>
</evidence>
<evidence type="ECO:0000256" key="2">
    <source>
        <dbReference type="ARBA" id="ARBA00022676"/>
    </source>
</evidence>
<evidence type="ECO:0000313" key="7">
    <source>
        <dbReference type="Proteomes" id="UP000237000"/>
    </source>
</evidence>
<evidence type="ECO:0000256" key="3">
    <source>
        <dbReference type="ARBA" id="ARBA00022679"/>
    </source>
</evidence>
<dbReference type="SUPFAM" id="SSF53756">
    <property type="entry name" value="UDP-Glycosyltransferase/glycogen phosphorylase"/>
    <property type="match status" value="1"/>
</dbReference>
<dbReference type="EC" id="2.4.1.-" evidence="5"/>
<evidence type="ECO:0000256" key="1">
    <source>
        <dbReference type="ARBA" id="ARBA00009995"/>
    </source>
</evidence>
<dbReference type="PROSITE" id="PS00375">
    <property type="entry name" value="UDPGT"/>
    <property type="match status" value="1"/>
</dbReference>
<keyword evidence="2 4" id="KW-0328">Glycosyltransferase</keyword>
<keyword evidence="7" id="KW-1185">Reference proteome</keyword>
<dbReference type="CDD" id="cd03784">
    <property type="entry name" value="GT1_Gtf-like"/>
    <property type="match status" value="1"/>
</dbReference>
<protein>
    <recommendedName>
        <fullName evidence="5">Glycosyltransferase</fullName>
        <ecNumber evidence="5">2.4.1.-</ecNumber>
    </recommendedName>
</protein>
<evidence type="ECO:0000256" key="4">
    <source>
        <dbReference type="RuleBase" id="RU003718"/>
    </source>
</evidence>
<dbReference type="PANTHER" id="PTHR48046">
    <property type="entry name" value="UDP-GLYCOSYLTRANSFERASE 72E1"/>
    <property type="match status" value="1"/>
</dbReference>
<dbReference type="FunFam" id="3.40.50.2000:FF:000054">
    <property type="entry name" value="Glycosyltransferase"/>
    <property type="match status" value="1"/>
</dbReference>
<dbReference type="AlphaFoldDB" id="A0A2P5DAB3"/>
<name>A0A2P5DAB3_TREOI</name>
<dbReference type="Pfam" id="PF00201">
    <property type="entry name" value="UDPGT"/>
    <property type="match status" value="1"/>
</dbReference>
<dbReference type="InParanoid" id="A0A2P5DAB3"/>
<organism evidence="6 7">
    <name type="scientific">Trema orientale</name>
    <name type="common">Charcoal tree</name>
    <name type="synonym">Celtis orientalis</name>
    <dbReference type="NCBI Taxonomy" id="63057"/>
    <lineage>
        <taxon>Eukaryota</taxon>
        <taxon>Viridiplantae</taxon>
        <taxon>Streptophyta</taxon>
        <taxon>Embryophyta</taxon>
        <taxon>Tracheophyta</taxon>
        <taxon>Spermatophyta</taxon>
        <taxon>Magnoliopsida</taxon>
        <taxon>eudicotyledons</taxon>
        <taxon>Gunneridae</taxon>
        <taxon>Pentapetalae</taxon>
        <taxon>rosids</taxon>
        <taxon>fabids</taxon>
        <taxon>Rosales</taxon>
        <taxon>Cannabaceae</taxon>
        <taxon>Trema</taxon>
    </lineage>
</organism>
<dbReference type="Gene3D" id="3.40.50.2000">
    <property type="entry name" value="Glycogen Phosphorylase B"/>
    <property type="match status" value="2"/>
</dbReference>
<dbReference type="Proteomes" id="UP000237000">
    <property type="component" value="Unassembled WGS sequence"/>
</dbReference>
<dbReference type="FunFam" id="3.40.50.2000:FF:000051">
    <property type="entry name" value="Glycosyltransferase"/>
    <property type="match status" value="1"/>
</dbReference>